<dbReference type="PANTHER" id="PTHR13280">
    <property type="entry name" value="PHOSPHOFURIN ACIDIC CLUSTER SORTING PROTEIN"/>
    <property type="match status" value="1"/>
</dbReference>
<comment type="similarity">
    <text evidence="1">Belongs to the PACS family.</text>
</comment>
<evidence type="ECO:0000313" key="7">
    <source>
        <dbReference type="Proteomes" id="UP000038040"/>
    </source>
</evidence>
<evidence type="ECO:0000256" key="1">
    <source>
        <dbReference type="ARBA" id="ARBA00008590"/>
    </source>
</evidence>
<sequence>MENSSNRIVAMRLYANWETDRATANAVQRIFTMALSRLTLASFPENSCSLVVTVKLLVILASFLFHNLILIQGCKRNLRSNDFTVLASDGVVDVNLNISFTIQYRHFLKRKANILQVLLQRRKRYKNRHIPGYKTLAVGSINLAEVLQSGSLREISLFSTFCEKDDSQTINACKGKLYFTSCQSQAFEAENELNVQRIKEKELESEEDDYSSTDGQLSDNEHEISEITRSDTKQRLKIRETRQQKIAQRKNIKQKLVSLLKKFKIPEDGAGVASQSGVTAPTAQELEEFIEELDNLSDSGPEMLMDNLSIISNPRPGLQPYFTTSREILPTIADDHDPSEDSEEEWSSDAENNKEEIISSSNKRCNVAGINSFAMTGSVSTLSPKSSDVFAKARPSLSDTRVFRIETKSAKPSSVSKWISAYLRDDPWNLSERIWICSFNEMPILSLLDSTLHILDCAYFNDCRLLISSIVAKIQKFCNTSSTSPPCTVIGIVGYEKLINNVLRAYVETLQNKSTDWMNFLRFCVIAPPWSTVGKLLSSLDSRQNLLKQIFDRPVTDVSSNELKAIATKFQSLAEGATHEMPIGEAMLQLHGKQSTNDEKDTHQLFIPFLSEIRIGQFDDDVDLLISSPRSVDDSLQGNAASGHSPPGSPHYLQKSDSQDLQIEYWVIQMAETSLSQSSTNATMQIKRDLEAVKYSVRSTFRSLTISCKPNTPLLCLQFIKEKRKDKMLQKLGMKKGQRNDSEMQNTSQLITNVTRAICSGKHPLKVWVDGCPWNEVRFFQASGQWQTHVKYFPICLLASDITN</sequence>
<feature type="domain" description="Phosphofurin acidic cluster sorting protein 1/2 N-terminal C2" evidence="5">
    <location>
        <begin position="9"/>
        <end position="188"/>
    </location>
</feature>
<evidence type="ECO:0000313" key="6">
    <source>
        <dbReference type="EMBL" id="VDN54665.1"/>
    </source>
</evidence>
<evidence type="ECO:0000256" key="2">
    <source>
        <dbReference type="ARBA" id="ARBA00022553"/>
    </source>
</evidence>
<dbReference type="WBParaSite" id="DME_0000027801-mRNA-1">
    <property type="protein sequence ID" value="DME_0000027801-mRNA-1"/>
    <property type="gene ID" value="DME_0000027801"/>
</dbReference>
<organism evidence="7 9">
    <name type="scientific">Dracunculus medinensis</name>
    <name type="common">Guinea worm</name>
    <dbReference type="NCBI Taxonomy" id="318479"/>
    <lineage>
        <taxon>Eukaryota</taxon>
        <taxon>Metazoa</taxon>
        <taxon>Ecdysozoa</taxon>
        <taxon>Nematoda</taxon>
        <taxon>Chromadorea</taxon>
        <taxon>Rhabditida</taxon>
        <taxon>Spirurina</taxon>
        <taxon>Dracunculoidea</taxon>
        <taxon>Dracunculidae</taxon>
        <taxon>Dracunculus</taxon>
    </lineage>
</organism>
<evidence type="ECO:0000313" key="8">
    <source>
        <dbReference type="Proteomes" id="UP000274756"/>
    </source>
</evidence>
<dbReference type="GO" id="GO:0072659">
    <property type="term" value="P:protein localization to plasma membrane"/>
    <property type="evidence" value="ECO:0007669"/>
    <property type="project" value="TreeGrafter"/>
</dbReference>
<dbReference type="Proteomes" id="UP000038040">
    <property type="component" value="Unplaced"/>
</dbReference>
<evidence type="ECO:0000259" key="5">
    <source>
        <dbReference type="Pfam" id="PF25332"/>
    </source>
</evidence>
<dbReference type="PANTHER" id="PTHR13280:SF17">
    <property type="entry name" value="KRUEPPEL TARGET AT 95D, ISOFORM A"/>
    <property type="match status" value="1"/>
</dbReference>
<accession>A0A0N4U123</accession>
<dbReference type="OrthoDB" id="28829at2759"/>
<reference evidence="9" key="1">
    <citation type="submission" date="2017-02" db="UniProtKB">
        <authorList>
            <consortium name="WormBaseParasite"/>
        </authorList>
    </citation>
    <scope>IDENTIFICATION</scope>
</reference>
<dbReference type="InterPro" id="IPR019381">
    <property type="entry name" value="PACS1/2_C"/>
</dbReference>
<dbReference type="Proteomes" id="UP000274756">
    <property type="component" value="Unassembled WGS sequence"/>
</dbReference>
<evidence type="ECO:0000313" key="9">
    <source>
        <dbReference type="WBParaSite" id="DME_0000027801-mRNA-1"/>
    </source>
</evidence>
<evidence type="ECO:0000259" key="4">
    <source>
        <dbReference type="Pfam" id="PF10254"/>
    </source>
</evidence>
<gene>
    <name evidence="6" type="ORF">DME_LOCUS4638</name>
</gene>
<dbReference type="Pfam" id="PF10254">
    <property type="entry name" value="Pacs-1"/>
    <property type="match status" value="1"/>
</dbReference>
<proteinExistence type="inferred from homology"/>
<evidence type="ECO:0000256" key="3">
    <source>
        <dbReference type="SAM" id="MobiDB-lite"/>
    </source>
</evidence>
<feature type="domain" description="Phosphofurin acidic cluster sorting protein 1/2 C-terminal" evidence="4">
    <location>
        <begin position="447"/>
        <end position="799"/>
    </location>
</feature>
<dbReference type="InterPro" id="IPR057541">
    <property type="entry name" value="PACS1/2_N"/>
</dbReference>
<dbReference type="STRING" id="318479.A0A0N4U123"/>
<dbReference type="EMBL" id="UYYG01001150">
    <property type="protein sequence ID" value="VDN54665.1"/>
    <property type="molecule type" value="Genomic_DNA"/>
</dbReference>
<name>A0A0N4U123_DRAME</name>
<keyword evidence="2" id="KW-0597">Phosphoprotein</keyword>
<feature type="region of interest" description="Disordered" evidence="3">
    <location>
        <begin position="635"/>
        <end position="655"/>
    </location>
</feature>
<keyword evidence="8" id="KW-1185">Reference proteome</keyword>
<feature type="region of interest" description="Disordered" evidence="3">
    <location>
        <begin position="332"/>
        <end position="359"/>
    </location>
</feature>
<feature type="compositionally biased region" description="Acidic residues" evidence="3">
    <location>
        <begin position="337"/>
        <end position="348"/>
    </location>
</feature>
<dbReference type="Pfam" id="PF25332">
    <property type="entry name" value="C2_PACS_N"/>
    <property type="match status" value="1"/>
</dbReference>
<dbReference type="AlphaFoldDB" id="A0A0N4U123"/>
<reference evidence="6 8" key="2">
    <citation type="submission" date="2018-11" db="EMBL/GenBank/DDBJ databases">
        <authorList>
            <consortium name="Pathogen Informatics"/>
        </authorList>
    </citation>
    <scope>NUCLEOTIDE SEQUENCE [LARGE SCALE GENOMIC DNA]</scope>
</reference>
<protein>
    <submittedName>
        <fullName evidence="9">Phosphofurin acidic cluster sorting protein 2</fullName>
    </submittedName>
</protein>